<dbReference type="GO" id="GO:0008374">
    <property type="term" value="F:O-acyltransferase activity"/>
    <property type="evidence" value="ECO:0007669"/>
    <property type="project" value="TreeGrafter"/>
</dbReference>
<dbReference type="EMBL" id="QFCQ01000071">
    <property type="protein sequence ID" value="RDW12707.1"/>
    <property type="molecule type" value="Genomic_DNA"/>
</dbReference>
<evidence type="ECO:0000313" key="6">
    <source>
        <dbReference type="EMBL" id="RDW12707.1"/>
    </source>
</evidence>
<keyword evidence="4" id="KW-0012">Acyltransferase</keyword>
<evidence type="ECO:0000313" key="7">
    <source>
        <dbReference type="Proteomes" id="UP000256679"/>
    </source>
</evidence>
<dbReference type="Proteomes" id="UP000256679">
    <property type="component" value="Unassembled WGS sequence"/>
</dbReference>
<dbReference type="SUPFAM" id="SSF51161">
    <property type="entry name" value="Trimeric LpxA-like enzymes"/>
    <property type="match status" value="1"/>
</dbReference>
<reference evidence="6 7" key="1">
    <citation type="submission" date="2018-05" db="EMBL/GenBank/DDBJ databases">
        <title>Whole genome sequencing of Paracoccus thiocyanatus SST.</title>
        <authorList>
            <person name="Ghosh W."/>
            <person name="Rameez M.J."/>
            <person name="Roy C."/>
        </authorList>
    </citation>
    <scope>NUCLEOTIDE SEQUENCE [LARGE SCALE GENOMIC DNA]</scope>
    <source>
        <strain evidence="6 7">SST</strain>
    </source>
</reference>
<dbReference type="GO" id="GO:0005829">
    <property type="term" value="C:cytosol"/>
    <property type="evidence" value="ECO:0007669"/>
    <property type="project" value="TreeGrafter"/>
</dbReference>
<dbReference type="SMART" id="SM01266">
    <property type="entry name" value="Mac"/>
    <property type="match status" value="1"/>
</dbReference>
<keyword evidence="3" id="KW-0677">Repeat</keyword>
<comment type="caution">
    <text evidence="6">The sequence shown here is derived from an EMBL/GenBank/DDBJ whole genome shotgun (WGS) entry which is preliminary data.</text>
</comment>
<evidence type="ECO:0000256" key="1">
    <source>
        <dbReference type="ARBA" id="ARBA00007274"/>
    </source>
</evidence>
<keyword evidence="2 6" id="KW-0808">Transferase</keyword>
<dbReference type="OrthoDB" id="9815592at2"/>
<dbReference type="GO" id="GO:0016407">
    <property type="term" value="F:acetyltransferase activity"/>
    <property type="evidence" value="ECO:0007669"/>
    <property type="project" value="InterPro"/>
</dbReference>
<dbReference type="InterPro" id="IPR051159">
    <property type="entry name" value="Hexapeptide_acetyltransf"/>
</dbReference>
<evidence type="ECO:0000259" key="5">
    <source>
        <dbReference type="SMART" id="SM01266"/>
    </source>
</evidence>
<keyword evidence="7" id="KW-1185">Reference proteome</keyword>
<dbReference type="CDD" id="cd03357">
    <property type="entry name" value="LbH_MAT_GAT"/>
    <property type="match status" value="1"/>
</dbReference>
<dbReference type="Gene3D" id="2.160.10.10">
    <property type="entry name" value="Hexapeptide repeat proteins"/>
    <property type="match status" value="1"/>
</dbReference>
<dbReference type="InterPro" id="IPR011004">
    <property type="entry name" value="Trimer_LpxA-like_sf"/>
</dbReference>
<feature type="domain" description="Maltose/galactoside acetyltransferase" evidence="5">
    <location>
        <begin position="4"/>
        <end position="57"/>
    </location>
</feature>
<sequence>MTAHEDMLAGRPYRPGDGELVAMRKAAQGLMRDYNATIVGDKTRARTLTQLLGTWNGAVIRTPFHVDYGKHVHFGPDCFVNYGCFFMDICEIRIGARCQFGTAVQLLTEDRPRDRDSRAKGLEWGKPVTIGDDVWIGGGAIVLPGVTIGDGAIVGAGAVVTRDVAPGATVVGNPARPLPPKP</sequence>
<name>A0A3D8PB94_9RHOB</name>
<comment type="similarity">
    <text evidence="1">Belongs to the transferase hexapeptide repeat family.</text>
</comment>
<dbReference type="PANTHER" id="PTHR23416:SF23">
    <property type="entry name" value="ACETYLTRANSFERASE C18B11.09C-RELATED"/>
    <property type="match status" value="1"/>
</dbReference>
<proteinExistence type="inferred from homology"/>
<accession>A0A3D8PB94</accession>
<dbReference type="Pfam" id="PF00132">
    <property type="entry name" value="Hexapep"/>
    <property type="match status" value="1"/>
</dbReference>
<dbReference type="AlphaFoldDB" id="A0A3D8PB94"/>
<evidence type="ECO:0000256" key="2">
    <source>
        <dbReference type="ARBA" id="ARBA00022679"/>
    </source>
</evidence>
<dbReference type="PANTHER" id="PTHR23416">
    <property type="entry name" value="SIALIC ACID SYNTHASE-RELATED"/>
    <property type="match status" value="1"/>
</dbReference>
<protein>
    <submittedName>
        <fullName evidence="6">Sugar O-acetyltransferase</fullName>
    </submittedName>
</protein>
<dbReference type="InterPro" id="IPR001451">
    <property type="entry name" value="Hexapep"/>
</dbReference>
<dbReference type="InterPro" id="IPR018357">
    <property type="entry name" value="Hexapep_transf_CS"/>
</dbReference>
<dbReference type="PROSITE" id="PS00101">
    <property type="entry name" value="HEXAPEP_TRANSFERASES"/>
    <property type="match status" value="1"/>
</dbReference>
<evidence type="ECO:0000256" key="4">
    <source>
        <dbReference type="ARBA" id="ARBA00023315"/>
    </source>
</evidence>
<dbReference type="InterPro" id="IPR024688">
    <property type="entry name" value="Mac_dom"/>
</dbReference>
<organism evidence="6 7">
    <name type="scientific">Paracoccus thiocyanatus</name>
    <dbReference type="NCBI Taxonomy" id="34006"/>
    <lineage>
        <taxon>Bacteria</taxon>
        <taxon>Pseudomonadati</taxon>
        <taxon>Pseudomonadota</taxon>
        <taxon>Alphaproteobacteria</taxon>
        <taxon>Rhodobacterales</taxon>
        <taxon>Paracoccaceae</taxon>
        <taxon>Paracoccus</taxon>
    </lineage>
</organism>
<evidence type="ECO:0000256" key="3">
    <source>
        <dbReference type="ARBA" id="ARBA00022737"/>
    </source>
</evidence>
<dbReference type="RefSeq" id="WP_115756279.1">
    <property type="nucleotide sequence ID" value="NZ_FTMK01000025.1"/>
</dbReference>
<dbReference type="Pfam" id="PF12464">
    <property type="entry name" value="Mac"/>
    <property type="match status" value="1"/>
</dbReference>
<gene>
    <name evidence="6" type="ORF">DIE28_12190</name>
</gene>